<sequence>MPAATATTAAPAAQEAAVTPAPEPGFGALETPAAPVALPETTPGPASLALGEPVLDWRWLAGAAALLALALAGLVAWRRRKPRVLRLAAPPPETQADAPPAPPRIDVALDITGATRSVMMVTLQYRLTLANRTERAVNDLGVAVQLACAQRGQNNAAPLAAARGLARIARIGPHQSQVISGEVQMPFAEVAPIMQGRTPLFIPLVHVTIEGEGQQAIARSFVVGTPGPGSEGRVQPLLLDMPPGSLPDLKARAITAPAG</sequence>
<evidence type="ECO:0000313" key="4">
    <source>
        <dbReference type="Proteomes" id="UP000092484"/>
    </source>
</evidence>
<keyword evidence="4" id="KW-1185">Reference proteome</keyword>
<dbReference type="Proteomes" id="UP000092484">
    <property type="component" value="Unassembled WGS sequence"/>
</dbReference>
<reference evidence="3 4" key="1">
    <citation type="submission" date="2016-06" db="EMBL/GenBank/DDBJ databases">
        <title>Genome sequence of Porphyrobacter dokdonensis DSW-74.</title>
        <authorList>
            <person name="Kim J.F."/>
            <person name="Song J.Y."/>
        </authorList>
    </citation>
    <scope>NUCLEOTIDE SEQUENCE [LARGE SCALE GENOMIC DNA]</scope>
    <source>
        <strain evidence="3 4">DSW-74</strain>
    </source>
</reference>
<accession>A0A1A7BCD4</accession>
<dbReference type="EMBL" id="LZYB01000008">
    <property type="protein sequence ID" value="OBV10159.1"/>
    <property type="molecule type" value="Genomic_DNA"/>
</dbReference>
<dbReference type="AlphaFoldDB" id="A0A1A7BCD4"/>
<evidence type="ECO:0000256" key="2">
    <source>
        <dbReference type="SAM" id="Phobius"/>
    </source>
</evidence>
<gene>
    <name evidence="3" type="ORF">I603_2720</name>
</gene>
<evidence type="ECO:0000313" key="3">
    <source>
        <dbReference type="EMBL" id="OBV10159.1"/>
    </source>
</evidence>
<evidence type="ECO:0000256" key="1">
    <source>
        <dbReference type="SAM" id="MobiDB-lite"/>
    </source>
</evidence>
<name>A0A1A7BCD4_9SPHN</name>
<feature type="compositionally biased region" description="Low complexity" evidence="1">
    <location>
        <begin position="1"/>
        <end position="20"/>
    </location>
</feature>
<organism evidence="3 4">
    <name type="scientific">Erythrobacter dokdonensis DSW-74</name>
    <dbReference type="NCBI Taxonomy" id="1300349"/>
    <lineage>
        <taxon>Bacteria</taxon>
        <taxon>Pseudomonadati</taxon>
        <taxon>Pseudomonadota</taxon>
        <taxon>Alphaproteobacteria</taxon>
        <taxon>Sphingomonadales</taxon>
        <taxon>Erythrobacteraceae</taxon>
        <taxon>Erythrobacter/Porphyrobacter group</taxon>
        <taxon>Erythrobacter</taxon>
    </lineage>
</organism>
<keyword evidence="2" id="KW-0472">Membrane</keyword>
<keyword evidence="2" id="KW-1133">Transmembrane helix</keyword>
<feature type="region of interest" description="Disordered" evidence="1">
    <location>
        <begin position="1"/>
        <end position="30"/>
    </location>
</feature>
<proteinExistence type="predicted"/>
<protein>
    <submittedName>
        <fullName evidence="3">Uncharacterized protein</fullName>
    </submittedName>
</protein>
<dbReference type="STRING" id="1300349.I603_2720"/>
<keyword evidence="2" id="KW-0812">Transmembrane</keyword>
<comment type="caution">
    <text evidence="3">The sequence shown here is derived from an EMBL/GenBank/DDBJ whole genome shotgun (WGS) entry which is preliminary data.</text>
</comment>
<feature type="transmembrane region" description="Helical" evidence="2">
    <location>
        <begin position="57"/>
        <end position="77"/>
    </location>
</feature>